<keyword evidence="2" id="KW-1185">Reference proteome</keyword>
<gene>
    <name evidence="1" type="ORF">NM688_g1548</name>
</gene>
<organism evidence="1 2">
    <name type="scientific">Phlebia brevispora</name>
    <dbReference type="NCBI Taxonomy" id="194682"/>
    <lineage>
        <taxon>Eukaryota</taxon>
        <taxon>Fungi</taxon>
        <taxon>Dikarya</taxon>
        <taxon>Basidiomycota</taxon>
        <taxon>Agaricomycotina</taxon>
        <taxon>Agaricomycetes</taxon>
        <taxon>Polyporales</taxon>
        <taxon>Meruliaceae</taxon>
        <taxon>Phlebia</taxon>
    </lineage>
</organism>
<evidence type="ECO:0000313" key="1">
    <source>
        <dbReference type="EMBL" id="KAJ3557294.1"/>
    </source>
</evidence>
<accession>A0ACC1TB10</accession>
<reference evidence="1" key="1">
    <citation type="submission" date="2022-07" db="EMBL/GenBank/DDBJ databases">
        <title>Genome Sequence of Phlebia brevispora.</title>
        <authorList>
            <person name="Buettner E."/>
        </authorList>
    </citation>
    <scope>NUCLEOTIDE SEQUENCE</scope>
    <source>
        <strain evidence="1">MPL23</strain>
    </source>
</reference>
<proteinExistence type="predicted"/>
<comment type="caution">
    <text evidence="1">The sequence shown here is derived from an EMBL/GenBank/DDBJ whole genome shotgun (WGS) entry which is preliminary data.</text>
</comment>
<protein>
    <submittedName>
        <fullName evidence="1">Uncharacterized protein</fullName>
    </submittedName>
</protein>
<evidence type="ECO:0000313" key="2">
    <source>
        <dbReference type="Proteomes" id="UP001148662"/>
    </source>
</evidence>
<dbReference type="Proteomes" id="UP001148662">
    <property type="component" value="Unassembled WGS sequence"/>
</dbReference>
<sequence>MSTSTQSIARPFANTPHGMSFQVPIQSFIDYALPPLRHDLDPEKIIKKMADTGTGSSRRPITLQDRWRGFPVDPASARGEASTVFRRMEDVVCAIVKASRPNSEDVQVQPCVFRNNPTSVFSSLDHKTDTFPDAYWQLDTERSWSTIAVSGEYKKSESESDQEDNVIKVTSSMHNCLRRDPCRRSTLGFTIENTTMRLWYCDRSEIVCSEPFNFIIDRKWLVHFCLSVAYAEPHDLGWDPTMQQTEHGRYDISVHSPDGTTVVYRTLELLSRSGVETLKGRGTRVWKVVRVEHGVESGTPMVLKDTWVDPDRESEGAVLEKLRDAKRKPDLQRFVDRTFLSREWDGDVFLDRTCSVLDCTRIFGSGAVISNRQELLSRFGDASGTTAPPTQPRHASDCKIHYRIVFRGVCKPIITETSVVKIFRALAQITIALQLMHVVGWVHRDVSTGNILLAEDGTARLTDLEYARLLGQGDECRLGTTKFMAVEVDEQEYLFPQERLPSRDSSNQNRPLALSEEASSRDVPLKSPSKEHSSAEYKPPDFHYNPLHDLESLWWVAVHFLFTKEAIDNLKERSKEPGAGVSEEQRLYADKFFTNRNGRGSAMLLSHAFAKAVKALHPSLRGAGAILEDIRQKIVASYREAESDLSSIEHAQCGDDLHTVMRNLLLDVAESSSLKNIHLRSLRPSTSARAPDQPSQALDDEIDEADPLWKLLGMEKQQLRSQDTYKNLDEAPVEQLVAPATHATKTGRRKAKSSSNAVRMRPYLPRKAKIAAKPLVKV</sequence>
<name>A0ACC1TB10_9APHY</name>
<dbReference type="EMBL" id="JANHOG010000170">
    <property type="protein sequence ID" value="KAJ3557294.1"/>
    <property type="molecule type" value="Genomic_DNA"/>
</dbReference>